<dbReference type="SUPFAM" id="SSF52954">
    <property type="entry name" value="Class II aaRS ABD-related"/>
    <property type="match status" value="1"/>
</dbReference>
<comment type="caution">
    <text evidence="10">The sequence shown here is derived from an EMBL/GenBank/DDBJ whole genome shotgun (WGS) entry which is preliminary data.</text>
</comment>
<dbReference type="Pfam" id="PF03129">
    <property type="entry name" value="HGTP_anticodon"/>
    <property type="match status" value="1"/>
</dbReference>
<keyword evidence="3 10" id="KW-0436">Ligase</keyword>
<dbReference type="NCBIfam" id="NF003211">
    <property type="entry name" value="PRK04173.1"/>
    <property type="match status" value="1"/>
</dbReference>
<dbReference type="FunFam" id="3.40.50.800:FF:000002">
    <property type="entry name" value="Glycine--tRNA ligase"/>
    <property type="match status" value="1"/>
</dbReference>
<evidence type="ECO:0000256" key="7">
    <source>
        <dbReference type="ARBA" id="ARBA00023146"/>
    </source>
</evidence>
<dbReference type="InterPro" id="IPR036621">
    <property type="entry name" value="Anticodon-bd_dom_sf"/>
</dbReference>
<evidence type="ECO:0000313" key="10">
    <source>
        <dbReference type="EMBL" id="MBM3282002.1"/>
    </source>
</evidence>
<evidence type="ECO:0000256" key="6">
    <source>
        <dbReference type="ARBA" id="ARBA00022917"/>
    </source>
</evidence>
<dbReference type="PRINTS" id="PR01043">
    <property type="entry name" value="TRNASYNTHGLY"/>
</dbReference>
<dbReference type="PANTHER" id="PTHR10745">
    <property type="entry name" value="GLYCYL-TRNA SYNTHETASE/DNA POLYMERASE SUBUNIT GAMMA-2"/>
    <property type="match status" value="1"/>
</dbReference>
<dbReference type="Gene3D" id="3.40.50.800">
    <property type="entry name" value="Anticodon-binding domain"/>
    <property type="match status" value="1"/>
</dbReference>
<dbReference type="Gene3D" id="3.30.40.230">
    <property type="match status" value="1"/>
</dbReference>
<keyword evidence="7" id="KW-0030">Aminoacyl-tRNA synthetase</keyword>
<gene>
    <name evidence="10" type="ORF">FJY86_01510</name>
</gene>
<dbReference type="InterPro" id="IPR002315">
    <property type="entry name" value="tRNA-synt_gly"/>
</dbReference>
<dbReference type="PROSITE" id="PS50862">
    <property type="entry name" value="AA_TRNA_LIGASE_II"/>
    <property type="match status" value="1"/>
</dbReference>
<dbReference type="Proteomes" id="UP000774699">
    <property type="component" value="Unassembled WGS sequence"/>
</dbReference>
<dbReference type="PANTHER" id="PTHR10745:SF0">
    <property type="entry name" value="GLYCINE--TRNA LIGASE"/>
    <property type="match status" value="1"/>
</dbReference>
<reference evidence="10" key="1">
    <citation type="submission" date="2019-03" db="EMBL/GenBank/DDBJ databases">
        <title>Lake Tanganyika Metagenome-Assembled Genomes (MAGs).</title>
        <authorList>
            <person name="Tran P."/>
        </authorList>
    </citation>
    <scope>NUCLEOTIDE SEQUENCE</scope>
    <source>
        <strain evidence="10">M_DeepCast_50m_m2_156</strain>
    </source>
</reference>
<accession>A0A8T4C655</accession>
<dbReference type="InterPro" id="IPR004154">
    <property type="entry name" value="Anticodon-bd"/>
</dbReference>
<dbReference type="InterPro" id="IPR045864">
    <property type="entry name" value="aa-tRNA-synth_II/BPL/LPL"/>
</dbReference>
<protein>
    <recommendedName>
        <fullName evidence="1">glycine--tRNA ligase</fullName>
        <ecNumber evidence="1">6.1.1.14</ecNumber>
    </recommendedName>
    <alternativeName>
        <fullName evidence="8">Diadenosine tetraphosphate synthetase</fullName>
    </alternativeName>
</protein>
<feature type="domain" description="Aminoacyl-transfer RNA synthetases class-II family profile" evidence="9">
    <location>
        <begin position="5"/>
        <end position="396"/>
    </location>
</feature>
<keyword evidence="5" id="KW-0067">ATP-binding</keyword>
<sequence length="501" mass="57809">MPLQEVINLAQRRGLFFPSAEIYSDNLAGFYEYGPEGTRIKHRVVQLWRRLLVEREGALEIDGSIVLPESVFRASGHLENFNDPLVYCSTCKTPYRVDKLIEEKVGHEIPEGASLEYFDQKVVELNLVCPKDKKPFERTTKFNMMMRVDVGASKGNPGYLKPESCQNIFLDFIRIWKQGRVKLPLPLAQVGKTFRNEIAPRQGLLRKREFEQMDVEIFFNPQKINEVENWDDVKDYAINVYLLSDKQVHAITCQEAVDQNIVSGKIVAYYLARTQQFGETLGIPLNTMRFRELEKEARAFYAAETWDFEVQIDDAWVELAACNYRTDHDAKTHAQQSKADLQVREEGQAERFYPHIFEISMGVDRTLLATLNAGFVKDTNDKEERIFLDIPARIAPYKVGIYPLMKKDGMSEAAYKLFQELQRMSVNAFYDESGSIGKRYARADEVGVPFGITVDYDTLKDNTVTLRERNTMEQKRVPVEALDEIFWKFSTGRKTFNDLAD</sequence>
<evidence type="ECO:0000256" key="2">
    <source>
        <dbReference type="ARBA" id="ARBA00022490"/>
    </source>
</evidence>
<evidence type="ECO:0000256" key="8">
    <source>
        <dbReference type="ARBA" id="ARBA00030057"/>
    </source>
</evidence>
<keyword evidence="2" id="KW-0963">Cytoplasm</keyword>
<dbReference type="SUPFAM" id="SSF55681">
    <property type="entry name" value="Class II aaRS and biotin synthetases"/>
    <property type="match status" value="1"/>
</dbReference>
<evidence type="ECO:0000256" key="4">
    <source>
        <dbReference type="ARBA" id="ARBA00022741"/>
    </source>
</evidence>
<name>A0A8T4C655_9ARCH</name>
<dbReference type="GO" id="GO:0004820">
    <property type="term" value="F:glycine-tRNA ligase activity"/>
    <property type="evidence" value="ECO:0007669"/>
    <property type="project" value="UniProtKB-EC"/>
</dbReference>
<keyword evidence="6" id="KW-0648">Protein biosynthesis</keyword>
<dbReference type="NCBIfam" id="TIGR00389">
    <property type="entry name" value="glyS_dimeric"/>
    <property type="match status" value="1"/>
</dbReference>
<dbReference type="GO" id="GO:0044281">
    <property type="term" value="P:small molecule metabolic process"/>
    <property type="evidence" value="ECO:0007669"/>
    <property type="project" value="UniProtKB-ARBA"/>
</dbReference>
<keyword evidence="4" id="KW-0547">Nucleotide-binding</keyword>
<dbReference type="EC" id="6.1.1.14" evidence="1"/>
<dbReference type="Pfam" id="PF00587">
    <property type="entry name" value="tRNA-synt_2b"/>
    <property type="match status" value="1"/>
</dbReference>
<dbReference type="GO" id="GO:0005524">
    <property type="term" value="F:ATP binding"/>
    <property type="evidence" value="ECO:0007669"/>
    <property type="project" value="UniProtKB-KW"/>
</dbReference>
<evidence type="ECO:0000259" key="9">
    <source>
        <dbReference type="PROSITE" id="PS50862"/>
    </source>
</evidence>
<dbReference type="GO" id="GO:0005737">
    <property type="term" value="C:cytoplasm"/>
    <property type="evidence" value="ECO:0007669"/>
    <property type="project" value="InterPro"/>
</dbReference>
<evidence type="ECO:0000256" key="1">
    <source>
        <dbReference type="ARBA" id="ARBA00012829"/>
    </source>
</evidence>
<evidence type="ECO:0000313" key="11">
    <source>
        <dbReference type="Proteomes" id="UP000774699"/>
    </source>
</evidence>
<dbReference type="AlphaFoldDB" id="A0A8T4C655"/>
<organism evidence="10 11">
    <name type="scientific">Candidatus Iainarchaeum sp</name>
    <dbReference type="NCBI Taxonomy" id="3101447"/>
    <lineage>
        <taxon>Archaea</taxon>
        <taxon>Candidatus Iainarchaeota</taxon>
        <taxon>Candidatus Iainarchaeia</taxon>
        <taxon>Candidatus Iainarchaeales</taxon>
        <taxon>Candidatus Iainarchaeaceae</taxon>
        <taxon>Candidatus Iainarchaeum</taxon>
    </lineage>
</organism>
<proteinExistence type="predicted"/>
<dbReference type="InterPro" id="IPR027031">
    <property type="entry name" value="Gly-tRNA_synthase/POLG2"/>
</dbReference>
<dbReference type="EMBL" id="VGJJ01000006">
    <property type="protein sequence ID" value="MBM3282002.1"/>
    <property type="molecule type" value="Genomic_DNA"/>
</dbReference>
<dbReference type="InterPro" id="IPR006195">
    <property type="entry name" value="aa-tRNA-synth_II"/>
</dbReference>
<evidence type="ECO:0000256" key="3">
    <source>
        <dbReference type="ARBA" id="ARBA00022598"/>
    </source>
</evidence>
<dbReference type="CDD" id="cd00858">
    <property type="entry name" value="GlyRS_anticodon"/>
    <property type="match status" value="1"/>
</dbReference>
<dbReference type="InterPro" id="IPR002314">
    <property type="entry name" value="aa-tRNA-synt_IIb"/>
</dbReference>
<dbReference type="Gene3D" id="3.30.930.10">
    <property type="entry name" value="Bira Bifunctional Protein, Domain 2"/>
    <property type="match status" value="1"/>
</dbReference>
<evidence type="ECO:0000256" key="5">
    <source>
        <dbReference type="ARBA" id="ARBA00022840"/>
    </source>
</evidence>
<dbReference type="GO" id="GO:0006426">
    <property type="term" value="P:glycyl-tRNA aminoacylation"/>
    <property type="evidence" value="ECO:0007669"/>
    <property type="project" value="InterPro"/>
</dbReference>